<protein>
    <submittedName>
        <fullName evidence="3">DUF305 domain-containing protein</fullName>
    </submittedName>
</protein>
<comment type="caution">
    <text evidence="3">The sequence shown here is derived from an EMBL/GenBank/DDBJ whole genome shotgun (WGS) entry which is preliminary data.</text>
</comment>
<evidence type="ECO:0000259" key="2">
    <source>
        <dbReference type="Pfam" id="PF03713"/>
    </source>
</evidence>
<dbReference type="AlphaFoldDB" id="A0A318NEK8"/>
<dbReference type="Pfam" id="PF03713">
    <property type="entry name" value="DUF305"/>
    <property type="match status" value="1"/>
</dbReference>
<gene>
    <name evidence="3" type="ORF">C7C45_30910</name>
</gene>
<dbReference type="PANTHER" id="PTHR36933">
    <property type="entry name" value="SLL0788 PROTEIN"/>
    <property type="match status" value="1"/>
</dbReference>
<reference evidence="3 4" key="1">
    <citation type="submission" date="2018-03" db="EMBL/GenBank/DDBJ databases">
        <title>Bioinformatic expansion and discovery of thiopeptide antibiotics.</title>
        <authorList>
            <person name="Schwalen C.J."/>
            <person name="Hudson G.A."/>
            <person name="Mitchell D.A."/>
        </authorList>
    </citation>
    <scope>NUCLEOTIDE SEQUENCE [LARGE SCALE GENOMIC DNA]</scope>
    <source>
        <strain evidence="3 4">NRRL 8041</strain>
    </source>
</reference>
<accession>A0A318NEK8</accession>
<evidence type="ECO:0000313" key="3">
    <source>
        <dbReference type="EMBL" id="PYC63926.1"/>
    </source>
</evidence>
<dbReference type="RefSeq" id="WP_110568088.1">
    <property type="nucleotide sequence ID" value="NZ_PYBV01000057.1"/>
</dbReference>
<organism evidence="3 4">
    <name type="scientific">Micromonospora arborensis</name>
    <dbReference type="NCBI Taxonomy" id="2116518"/>
    <lineage>
        <taxon>Bacteria</taxon>
        <taxon>Bacillati</taxon>
        <taxon>Actinomycetota</taxon>
        <taxon>Actinomycetes</taxon>
        <taxon>Micromonosporales</taxon>
        <taxon>Micromonosporaceae</taxon>
        <taxon>Micromonospora</taxon>
    </lineage>
</organism>
<feature type="domain" description="DUF305" evidence="2">
    <location>
        <begin position="93"/>
        <end position="235"/>
    </location>
</feature>
<keyword evidence="4" id="KW-1185">Reference proteome</keyword>
<proteinExistence type="predicted"/>
<dbReference type="InterPro" id="IPR005183">
    <property type="entry name" value="DUF305_CopM-like"/>
</dbReference>
<dbReference type="PANTHER" id="PTHR36933:SF1">
    <property type="entry name" value="SLL0788 PROTEIN"/>
    <property type="match status" value="1"/>
</dbReference>
<name>A0A318NEK8_9ACTN</name>
<dbReference type="EMBL" id="PYBV01000057">
    <property type="protein sequence ID" value="PYC63926.1"/>
    <property type="molecule type" value="Genomic_DNA"/>
</dbReference>
<evidence type="ECO:0000256" key="1">
    <source>
        <dbReference type="SAM" id="MobiDB-lite"/>
    </source>
</evidence>
<dbReference type="Gene3D" id="1.20.1260.10">
    <property type="match status" value="1"/>
</dbReference>
<dbReference type="OrthoDB" id="26872at2"/>
<dbReference type="InterPro" id="IPR012347">
    <property type="entry name" value="Ferritin-like"/>
</dbReference>
<dbReference type="Proteomes" id="UP000248333">
    <property type="component" value="Unassembled WGS sequence"/>
</dbReference>
<evidence type="ECO:0000313" key="4">
    <source>
        <dbReference type="Proteomes" id="UP000248333"/>
    </source>
</evidence>
<feature type="region of interest" description="Disordered" evidence="1">
    <location>
        <begin position="43"/>
        <end position="85"/>
    </location>
</feature>
<feature type="compositionally biased region" description="Low complexity" evidence="1">
    <location>
        <begin position="43"/>
        <end position="60"/>
    </location>
</feature>
<sequence length="237" mass="25299">MTDRRARTLAIVTLALVLPLVAFIVIRSGGDASTGAARSAAAPATPAPAATPTVSPVPTDLTVIAPGRPGESPSTRAAHEVRDAGPAPHNSMDVWFVRMMIPHHAQALAMAELAPDRAADPDIRALADRIRASQGPEMGLMRGWLQTRGLPAEVQGHDHGTMRGMQSPEAMRQLAAVRGADFDRLFVQMMTAHHEGAIELATNLLTVGSDLTLNEFANSVATEQTVEIQRMREVLTR</sequence>